<sequence length="159" mass="18161">MSNISFKTLYNIILFVLCAMSLIKIEFVDKIVTVYKIEKNGENWMIASPFIEMLNYSDCADAICDFVSPTNQKTFQELQSTTHHTSIHDLSSSSLSLPFNVQSTTKFINRAGVFELIGASKMPAAEKFKAWNANELLFAFWKDDDNDDDSNDIFKYNKQ</sequence>
<dbReference type="Pfam" id="PF02498">
    <property type="entry name" value="Bro-N"/>
    <property type="match status" value="1"/>
</dbReference>
<keyword evidence="3" id="KW-1185">Reference proteome</keyword>
<protein>
    <submittedName>
        <fullName evidence="2">Bro-e</fullName>
    </submittedName>
</protein>
<gene>
    <name evidence="2" type="primary">Bro-e</name>
    <name evidence="2" type="ORF">Eudi_ORF103</name>
</gene>
<name>A0AAE6R657_9ABAC</name>
<reference evidence="2 3" key="1">
    <citation type="journal article" date="2019" name="Viruses">
        <title>Genome Analysis of a Novel Clade II.b Alphabaculovirus Obtained from Artaxa digramma.</title>
        <authorList>
            <person name="Li J."/>
            <person name="Duan X."/>
            <person name="Wang Q."/>
            <person name="Zhang L."/>
            <person name="Deng F."/>
            <person name="Wang H."/>
            <person name="Hu Z."/>
            <person name="Wang M."/>
            <person name="Wang J."/>
        </authorList>
    </citation>
    <scope>NUCLEOTIDE SEQUENCE [LARGE SCALE GENOMIC DNA]</scope>
    <source>
        <strain evidence="2 3">424</strain>
    </source>
</reference>
<proteinExistence type="predicted"/>
<feature type="domain" description="Bro-N" evidence="1">
    <location>
        <begin position="19"/>
        <end position="144"/>
    </location>
</feature>
<dbReference type="PROSITE" id="PS51750">
    <property type="entry name" value="BRO_N"/>
    <property type="match status" value="1"/>
</dbReference>
<dbReference type="EMBL" id="MN233792">
    <property type="protein sequence ID" value="QHB21762.1"/>
    <property type="molecule type" value="Genomic_DNA"/>
</dbReference>
<accession>A0AAE6R657</accession>
<evidence type="ECO:0000313" key="2">
    <source>
        <dbReference type="EMBL" id="QHB21762.1"/>
    </source>
</evidence>
<dbReference type="SMART" id="SM01040">
    <property type="entry name" value="Bro-N"/>
    <property type="match status" value="1"/>
</dbReference>
<organism evidence="2 3">
    <name type="scientific">Artaxa digramma nucleopolyhedrovirus</name>
    <dbReference type="NCBI Taxonomy" id="3070910"/>
    <lineage>
        <taxon>Viruses</taxon>
        <taxon>Viruses incertae sedis</taxon>
        <taxon>Naldaviricetes</taxon>
        <taxon>Lefavirales</taxon>
        <taxon>Baculoviridae</taxon>
        <taxon>Alphabaculovirus</taxon>
        <taxon>Alphabaculovirus ardigrammae</taxon>
    </lineage>
</organism>
<evidence type="ECO:0000259" key="1">
    <source>
        <dbReference type="PROSITE" id="PS51750"/>
    </source>
</evidence>
<dbReference type="InterPro" id="IPR003497">
    <property type="entry name" value="BRO_N_domain"/>
</dbReference>
<dbReference type="Proteomes" id="UP000830275">
    <property type="component" value="Segment"/>
</dbReference>
<evidence type="ECO:0000313" key="3">
    <source>
        <dbReference type="Proteomes" id="UP000830275"/>
    </source>
</evidence>